<dbReference type="RefSeq" id="WP_020582933.1">
    <property type="nucleotide sequence ID" value="NZ_JOJP01000001.1"/>
</dbReference>
<dbReference type="Proteomes" id="UP000027997">
    <property type="component" value="Unassembled WGS sequence"/>
</dbReference>
<protein>
    <submittedName>
        <fullName evidence="1">Uncharacterized protein</fullName>
    </submittedName>
</protein>
<evidence type="ECO:0000313" key="1">
    <source>
        <dbReference type="EMBL" id="KEI71345.1"/>
    </source>
</evidence>
<sequence>MAGIQLSTLESLSHSWHKHAQSWLIIRAVKTFVNTVKAVFGFYTVNVLDGVTPRLVQKHPDAWFSQALRKPLALFKIASVLPELVSPYIAGKLHKVKDSERSVECRLVFSGDHVGLLPSYRSKDEPAAYLNCIVMWPGKTDKDDVIACRNLAQAYTDRTFGRGKSSFLQVDSPFKLQALAAQIPDDKKLREIEKQGQSDEAYYFSIDCIQDAIEKIAEKHWNMRVGEEKCFMFRASDHAMSLRFKKQEGSLKVIFYDPNLTDLHCTYGLTSPLDARGLTIDYLMAGGDISEYFPDKSLRSGCINSNTMIPDRDQCDVHMFGKPDAGMMFQGLKQGHFGHKGFSKSAVASAIQGLTSYEKLDLLMANNERGAPGLSAACGKNRVQAVRDMLALINESGLPSWDIKRLFKGDPELHNLKRALAFRSLDIIVLLIRGILENRTLDSHDKKDLLGPSYSNNSILHDVALIEGAGAEMLLNSYVLEVANSDLSYLDKKDLLVAGNKYGRNFFDTCGLLGKGYMIDVYQNALMASSLAEWQKQDILSAGAGRFYGATAAA</sequence>
<reference evidence="1 2" key="1">
    <citation type="submission" date="2014-06" db="EMBL/GenBank/DDBJ databases">
        <title>Whole Genome Sequences of Three Symbiotic Endozoicomonas Bacteria.</title>
        <authorList>
            <person name="Neave M.J."/>
            <person name="Apprill A."/>
            <person name="Voolstra C.R."/>
        </authorList>
    </citation>
    <scope>NUCLEOTIDE SEQUENCE [LARGE SCALE GENOMIC DNA]</scope>
    <source>
        <strain evidence="1 2">DSM 22380</strain>
    </source>
</reference>
<evidence type="ECO:0000313" key="2">
    <source>
        <dbReference type="Proteomes" id="UP000027997"/>
    </source>
</evidence>
<name>A0A081KB19_9GAMM</name>
<comment type="caution">
    <text evidence="1">The sequence shown here is derived from an EMBL/GenBank/DDBJ whole genome shotgun (WGS) entry which is preliminary data.</text>
</comment>
<organism evidence="1 2">
    <name type="scientific">Endozoicomonas elysicola</name>
    <dbReference type="NCBI Taxonomy" id="305900"/>
    <lineage>
        <taxon>Bacteria</taxon>
        <taxon>Pseudomonadati</taxon>
        <taxon>Pseudomonadota</taxon>
        <taxon>Gammaproteobacteria</taxon>
        <taxon>Oceanospirillales</taxon>
        <taxon>Endozoicomonadaceae</taxon>
        <taxon>Endozoicomonas</taxon>
    </lineage>
</organism>
<keyword evidence="2" id="KW-1185">Reference proteome</keyword>
<dbReference type="EMBL" id="JOJP01000001">
    <property type="protein sequence ID" value="KEI71345.1"/>
    <property type="molecule type" value="Genomic_DNA"/>
</dbReference>
<gene>
    <name evidence="1" type="ORF">GV64_11875</name>
</gene>
<dbReference type="AlphaFoldDB" id="A0A081KB19"/>
<proteinExistence type="predicted"/>
<dbReference type="STRING" id="305900.GV64_11875"/>
<accession>A0A081KB19</accession>